<dbReference type="RefSeq" id="WP_033100298.1">
    <property type="nucleotide sequence ID" value="NZ_JACEIP010000007.1"/>
</dbReference>
<reference evidence="1 2" key="1">
    <citation type="submission" date="2020-07" db="EMBL/GenBank/DDBJ databases">
        <authorList>
            <person name="Feng H."/>
        </authorList>
    </citation>
    <scope>NUCLEOTIDE SEQUENCE [LARGE SCALE GENOMIC DNA]</scope>
    <source>
        <strain evidence="2">s-11</strain>
    </source>
</reference>
<organism evidence="1 2">
    <name type="scientific">Thermoactinomyces daqus</name>
    <dbReference type="NCBI Taxonomy" id="1329516"/>
    <lineage>
        <taxon>Bacteria</taxon>
        <taxon>Bacillati</taxon>
        <taxon>Bacillota</taxon>
        <taxon>Bacilli</taxon>
        <taxon>Bacillales</taxon>
        <taxon>Thermoactinomycetaceae</taxon>
        <taxon>Thermoactinomyces</taxon>
    </lineage>
</organism>
<dbReference type="Proteomes" id="UP000530514">
    <property type="component" value="Unassembled WGS sequence"/>
</dbReference>
<sequence length="94" mass="11232">MQLKDALFNWLQIQIVWEARPSDRSARDTAYFFEEMLREDHQVTNLEKTAEKDRYVVQYELDGQVHTESFAREAAEQLIKDIMAEPKYNQTFTD</sequence>
<protein>
    <submittedName>
        <fullName evidence="1">Uncharacterized protein</fullName>
    </submittedName>
</protein>
<dbReference type="OrthoDB" id="2692034at2"/>
<comment type="caution">
    <text evidence="1">The sequence shown here is derived from an EMBL/GenBank/DDBJ whole genome shotgun (WGS) entry which is preliminary data.</text>
</comment>
<dbReference type="AlphaFoldDB" id="A0A7W1X9R2"/>
<keyword evidence="2" id="KW-1185">Reference proteome</keyword>
<proteinExistence type="predicted"/>
<dbReference type="EMBL" id="JACEIP010000007">
    <property type="protein sequence ID" value="MBA4542573.1"/>
    <property type="molecule type" value="Genomic_DNA"/>
</dbReference>
<gene>
    <name evidence="1" type="ORF">H1164_06595</name>
</gene>
<evidence type="ECO:0000313" key="2">
    <source>
        <dbReference type="Proteomes" id="UP000530514"/>
    </source>
</evidence>
<accession>A0A7W1X9R2</accession>
<evidence type="ECO:0000313" key="1">
    <source>
        <dbReference type="EMBL" id="MBA4542573.1"/>
    </source>
</evidence>
<name>A0A7W1X9R2_9BACL</name>